<protein>
    <submittedName>
        <fullName evidence="1">Uncharacterized protein</fullName>
    </submittedName>
</protein>
<reference evidence="2" key="1">
    <citation type="journal article" date="2023" name="G3 (Bethesda)">
        <title>Genome assembly and association tests identify interacting loci associated with vigor, precocity, and sex in interspecific pistachio rootstocks.</title>
        <authorList>
            <person name="Palmer W."/>
            <person name="Jacygrad E."/>
            <person name="Sagayaradj S."/>
            <person name="Cavanaugh K."/>
            <person name="Han R."/>
            <person name="Bertier L."/>
            <person name="Beede B."/>
            <person name="Kafkas S."/>
            <person name="Golino D."/>
            <person name="Preece J."/>
            <person name="Michelmore R."/>
        </authorList>
    </citation>
    <scope>NUCLEOTIDE SEQUENCE [LARGE SCALE GENOMIC DNA]</scope>
</reference>
<dbReference type="EMBL" id="CM047898">
    <property type="protein sequence ID" value="KAJ0105266.1"/>
    <property type="molecule type" value="Genomic_DNA"/>
</dbReference>
<dbReference type="Proteomes" id="UP001164250">
    <property type="component" value="Chromosome 2"/>
</dbReference>
<gene>
    <name evidence="1" type="ORF">Patl1_18423</name>
</gene>
<keyword evidence="2" id="KW-1185">Reference proteome</keyword>
<name>A0ACC1BZ55_9ROSI</name>
<accession>A0ACC1BZ55</accession>
<organism evidence="1 2">
    <name type="scientific">Pistacia atlantica</name>
    <dbReference type="NCBI Taxonomy" id="434234"/>
    <lineage>
        <taxon>Eukaryota</taxon>
        <taxon>Viridiplantae</taxon>
        <taxon>Streptophyta</taxon>
        <taxon>Embryophyta</taxon>
        <taxon>Tracheophyta</taxon>
        <taxon>Spermatophyta</taxon>
        <taxon>Magnoliopsida</taxon>
        <taxon>eudicotyledons</taxon>
        <taxon>Gunneridae</taxon>
        <taxon>Pentapetalae</taxon>
        <taxon>rosids</taxon>
        <taxon>malvids</taxon>
        <taxon>Sapindales</taxon>
        <taxon>Anacardiaceae</taxon>
        <taxon>Pistacia</taxon>
    </lineage>
</organism>
<evidence type="ECO:0000313" key="2">
    <source>
        <dbReference type="Proteomes" id="UP001164250"/>
    </source>
</evidence>
<comment type="caution">
    <text evidence="1">The sequence shown here is derived from an EMBL/GenBank/DDBJ whole genome shotgun (WGS) entry which is preliminary data.</text>
</comment>
<proteinExistence type="predicted"/>
<sequence>MDYTNRIFFSWRPLELLTNFNHRREAAFFCSRSCFSSKIDLPNNSTTSPQRHSVDNIHKLEKELLPMLRPDVNYLVSFQKHLG</sequence>
<evidence type="ECO:0000313" key="1">
    <source>
        <dbReference type="EMBL" id="KAJ0105266.1"/>
    </source>
</evidence>